<dbReference type="Gene3D" id="2.40.50.90">
    <property type="match status" value="1"/>
</dbReference>
<dbReference type="AlphaFoldDB" id="A0A7R9L928"/>
<dbReference type="PANTHER" id="PTHR16442:SF1">
    <property type="entry name" value="RING FINGER PROTEIN 17"/>
    <property type="match status" value="1"/>
</dbReference>
<dbReference type="OrthoDB" id="6480812at2759"/>
<reference evidence="3" key="1">
    <citation type="submission" date="2020-11" db="EMBL/GenBank/DDBJ databases">
        <authorList>
            <person name="Tran Van P."/>
        </authorList>
    </citation>
    <scope>NUCLEOTIDE SEQUENCE</scope>
</reference>
<dbReference type="InterPro" id="IPR002999">
    <property type="entry name" value="Tudor"/>
</dbReference>
<dbReference type="Pfam" id="PF00567">
    <property type="entry name" value="TUDOR"/>
    <property type="match status" value="2"/>
</dbReference>
<feature type="domain" description="Tudor" evidence="2">
    <location>
        <begin position="66"/>
        <end position="126"/>
    </location>
</feature>
<evidence type="ECO:0000313" key="3">
    <source>
        <dbReference type="EMBL" id="CAD7637214.1"/>
    </source>
</evidence>
<evidence type="ECO:0000256" key="1">
    <source>
        <dbReference type="SAM" id="MobiDB-lite"/>
    </source>
</evidence>
<evidence type="ECO:0000313" key="4">
    <source>
        <dbReference type="Proteomes" id="UP000728032"/>
    </source>
</evidence>
<dbReference type="SUPFAM" id="SSF63748">
    <property type="entry name" value="Tudor/PWWP/MBT"/>
    <property type="match status" value="2"/>
</dbReference>
<name>A0A7R9L928_9ACAR</name>
<dbReference type="PROSITE" id="PS50304">
    <property type="entry name" value="TUDOR"/>
    <property type="match status" value="2"/>
</dbReference>
<dbReference type="SMART" id="SM00333">
    <property type="entry name" value="TUDOR"/>
    <property type="match status" value="2"/>
</dbReference>
<organism evidence="3">
    <name type="scientific">Oppiella nova</name>
    <dbReference type="NCBI Taxonomy" id="334625"/>
    <lineage>
        <taxon>Eukaryota</taxon>
        <taxon>Metazoa</taxon>
        <taxon>Ecdysozoa</taxon>
        <taxon>Arthropoda</taxon>
        <taxon>Chelicerata</taxon>
        <taxon>Arachnida</taxon>
        <taxon>Acari</taxon>
        <taxon>Acariformes</taxon>
        <taxon>Sarcoptiformes</taxon>
        <taxon>Oribatida</taxon>
        <taxon>Brachypylina</taxon>
        <taxon>Oppioidea</taxon>
        <taxon>Oppiidae</taxon>
        <taxon>Oppiella</taxon>
    </lineage>
</organism>
<dbReference type="EMBL" id="CAJPVJ010000061">
    <property type="protein sequence ID" value="CAG2159963.1"/>
    <property type="molecule type" value="Genomic_DNA"/>
</dbReference>
<dbReference type="GO" id="GO:0005737">
    <property type="term" value="C:cytoplasm"/>
    <property type="evidence" value="ECO:0007669"/>
    <property type="project" value="UniProtKB-ARBA"/>
</dbReference>
<dbReference type="Proteomes" id="UP000728032">
    <property type="component" value="Unassembled WGS sequence"/>
</dbReference>
<evidence type="ECO:0000259" key="2">
    <source>
        <dbReference type="PROSITE" id="PS50304"/>
    </source>
</evidence>
<sequence>MDVSVGKPKIMRCHITHVCVSGRRVEVWAQSDVMSCLRVERQLTAYHKHLSDSFAATSLEQRPALEPNVGDFYLTRLTNDLHFARVVVTDVDVESSRAQVLAMDFGTEESVPFKHLVSFDRLFTEPSLAHKYYLADITPKDKEWDSERVRKCLKPYIFGNYLCEVVKITKNTECVRIYDQLFEQPLVRDLIKQCAGVVSYDTSTDHLEAIDLTITKNTECVRIYDQLFEQPLVRDLIKQCAGVVSYDTSTDHLEAIDLTVNCDDINDKSNPLRVYNKYDSEVVVKYLKANSSDMKPMDKSSRKADTKRAIVGQIGSQMNGDIPGTDKCALNVESIPKEPLNGFEGHKPAVDLKVNETEPVVESDVGTEDSNGLKGDSSDENVDQIAAKVDTFEPQLETIDLKINTNNEKVDEIEAKEDTIEENKDTNKSTVETMDSNLNEIEPIVETIDHKVNGNSLKVDDLSGDTRDSCNKTLDSRDCKQVDTTNDTSNLADNSSLNESNGKPHVNINDLEALVLTQKEIYVSCGHSIKSFHCQLSSKFDDITCLSSLMTDFYNRIKNSSECSLNLKALAINDIIASQYSEDQLWYRAAVKAIDGNKLDVLYIDYGNDETVDVSKCKALAPQFQAMKPQAYLCSLVDDIPQERLHKVDSKVRPISETRPKPLVFFKREARPGP</sequence>
<dbReference type="Gene3D" id="2.30.30.140">
    <property type="match status" value="1"/>
</dbReference>
<accession>A0A7R9L928</accession>
<gene>
    <name evidence="3" type="ORF">ONB1V03_LOCUS683</name>
</gene>
<dbReference type="InterPro" id="IPR035437">
    <property type="entry name" value="SNase_OB-fold_sf"/>
</dbReference>
<feature type="domain" description="Tudor" evidence="2">
    <location>
        <begin position="569"/>
        <end position="627"/>
    </location>
</feature>
<keyword evidence="4" id="KW-1185">Reference proteome</keyword>
<protein>
    <recommendedName>
        <fullName evidence="2">Tudor domain-containing protein</fullName>
    </recommendedName>
</protein>
<proteinExistence type="predicted"/>
<dbReference type="PANTHER" id="PTHR16442">
    <property type="entry name" value="RING FINGER PROTEIN 17"/>
    <property type="match status" value="1"/>
</dbReference>
<feature type="region of interest" description="Disordered" evidence="1">
    <location>
        <begin position="359"/>
        <end position="379"/>
    </location>
</feature>
<dbReference type="EMBL" id="OC914886">
    <property type="protein sequence ID" value="CAD7637214.1"/>
    <property type="molecule type" value="Genomic_DNA"/>
</dbReference>
<dbReference type="FunFam" id="2.30.30.140:FF:000018">
    <property type="entry name" value="Serine/threonine-protein kinase 31"/>
    <property type="match status" value="1"/>
</dbReference>